<dbReference type="CDD" id="cd00096">
    <property type="entry name" value="Ig"/>
    <property type="match status" value="1"/>
</dbReference>
<dbReference type="SMART" id="SM00408">
    <property type="entry name" value="IGc2"/>
    <property type="match status" value="2"/>
</dbReference>
<dbReference type="InterPro" id="IPR042454">
    <property type="entry name" value="CLMP"/>
</dbReference>
<feature type="signal peptide" evidence="3">
    <location>
        <begin position="1"/>
        <end position="21"/>
    </location>
</feature>
<dbReference type="GO" id="GO:0009986">
    <property type="term" value="C:cell surface"/>
    <property type="evidence" value="ECO:0007669"/>
    <property type="project" value="TreeGrafter"/>
</dbReference>
<dbReference type="KEGG" id="csem:103395028"/>
<dbReference type="InterPro" id="IPR036179">
    <property type="entry name" value="Ig-like_dom_sf"/>
</dbReference>
<feature type="domain" description="Ig-like" evidence="4">
    <location>
        <begin position="128"/>
        <end position="220"/>
    </location>
</feature>
<dbReference type="InParanoid" id="A0A3P8WSR2"/>
<keyword evidence="2" id="KW-0812">Transmembrane</keyword>
<protein>
    <submittedName>
        <fullName evidence="5">CXADR-like membrane protein</fullName>
    </submittedName>
</protein>
<dbReference type="SMART" id="SM00409">
    <property type="entry name" value="IG"/>
    <property type="match status" value="2"/>
</dbReference>
<reference evidence="5 6" key="1">
    <citation type="journal article" date="2014" name="Nat. Genet.">
        <title>Whole-genome sequence of a flatfish provides insights into ZW sex chromosome evolution and adaptation to a benthic lifestyle.</title>
        <authorList>
            <person name="Chen S."/>
            <person name="Zhang G."/>
            <person name="Shao C."/>
            <person name="Huang Q."/>
            <person name="Liu G."/>
            <person name="Zhang P."/>
            <person name="Song W."/>
            <person name="An N."/>
            <person name="Chalopin D."/>
            <person name="Volff J.N."/>
            <person name="Hong Y."/>
            <person name="Li Q."/>
            <person name="Sha Z."/>
            <person name="Zhou H."/>
            <person name="Xie M."/>
            <person name="Yu Q."/>
            <person name="Liu Y."/>
            <person name="Xiang H."/>
            <person name="Wang N."/>
            <person name="Wu K."/>
            <person name="Yang C."/>
            <person name="Zhou Q."/>
            <person name="Liao X."/>
            <person name="Yang L."/>
            <person name="Hu Q."/>
            <person name="Zhang J."/>
            <person name="Meng L."/>
            <person name="Jin L."/>
            <person name="Tian Y."/>
            <person name="Lian J."/>
            <person name="Yang J."/>
            <person name="Miao G."/>
            <person name="Liu S."/>
            <person name="Liang Z."/>
            <person name="Yan F."/>
            <person name="Li Y."/>
            <person name="Sun B."/>
            <person name="Zhang H."/>
            <person name="Zhang J."/>
            <person name="Zhu Y."/>
            <person name="Du M."/>
            <person name="Zhao Y."/>
            <person name="Schartl M."/>
            <person name="Tang Q."/>
            <person name="Wang J."/>
        </authorList>
    </citation>
    <scope>NUCLEOTIDE SEQUENCE</scope>
</reference>
<keyword evidence="2" id="KW-0472">Membrane</keyword>
<dbReference type="AlphaFoldDB" id="A0A3P8WSR2"/>
<dbReference type="InterPro" id="IPR013106">
    <property type="entry name" value="Ig_V-set"/>
</dbReference>
<evidence type="ECO:0000256" key="2">
    <source>
        <dbReference type="SAM" id="Phobius"/>
    </source>
</evidence>
<dbReference type="Pfam" id="PF13895">
    <property type="entry name" value="Ig_2"/>
    <property type="match status" value="1"/>
</dbReference>
<dbReference type="InterPro" id="IPR007110">
    <property type="entry name" value="Ig-like_dom"/>
</dbReference>
<dbReference type="FunCoup" id="A0A3P8WSR2">
    <property type="interactions" value="595"/>
</dbReference>
<dbReference type="GeneTree" id="ENSGT00940000164937"/>
<feature type="region of interest" description="Disordered" evidence="1">
    <location>
        <begin position="260"/>
        <end position="311"/>
    </location>
</feature>
<evidence type="ECO:0000259" key="4">
    <source>
        <dbReference type="PROSITE" id="PS50835"/>
    </source>
</evidence>
<reference evidence="5" key="3">
    <citation type="submission" date="2025-09" db="UniProtKB">
        <authorList>
            <consortium name="Ensembl"/>
        </authorList>
    </citation>
    <scope>IDENTIFICATION</scope>
</reference>
<feature type="domain" description="Ig-like" evidence="4">
    <location>
        <begin position="5"/>
        <end position="112"/>
    </location>
</feature>
<feature type="transmembrane region" description="Helical" evidence="2">
    <location>
        <begin position="229"/>
        <end position="252"/>
    </location>
</feature>
<evidence type="ECO:0000256" key="3">
    <source>
        <dbReference type="SAM" id="SignalP"/>
    </source>
</evidence>
<keyword evidence="6" id="KW-1185">Reference proteome</keyword>
<evidence type="ECO:0000313" key="6">
    <source>
        <dbReference type="Proteomes" id="UP000265120"/>
    </source>
</evidence>
<dbReference type="PROSITE" id="PS50835">
    <property type="entry name" value="IG_LIKE"/>
    <property type="match status" value="2"/>
</dbReference>
<dbReference type="Proteomes" id="UP000265120">
    <property type="component" value="Chromosome 19"/>
</dbReference>
<dbReference type="PANTHER" id="PTHR44783:SF1">
    <property type="entry name" value="CXADR-LIKE MEMBRANE PROTEIN"/>
    <property type="match status" value="1"/>
</dbReference>
<feature type="chain" id="PRO_5018070624" evidence="3">
    <location>
        <begin position="22"/>
        <end position="392"/>
    </location>
</feature>
<dbReference type="Gene3D" id="2.60.40.10">
    <property type="entry name" value="Immunoglobulins"/>
    <property type="match status" value="2"/>
</dbReference>
<reference evidence="5" key="2">
    <citation type="submission" date="2025-08" db="UniProtKB">
        <authorList>
            <consortium name="Ensembl"/>
        </authorList>
    </citation>
    <scope>IDENTIFICATION</scope>
</reference>
<dbReference type="SUPFAM" id="SSF48726">
    <property type="entry name" value="Immunoglobulin"/>
    <property type="match status" value="2"/>
</dbReference>
<feature type="compositionally biased region" description="Polar residues" evidence="1">
    <location>
        <begin position="330"/>
        <end position="344"/>
    </location>
</feature>
<dbReference type="GO" id="GO:0016020">
    <property type="term" value="C:membrane"/>
    <property type="evidence" value="ECO:0007669"/>
    <property type="project" value="InterPro"/>
</dbReference>
<feature type="compositionally biased region" description="Low complexity" evidence="1">
    <location>
        <begin position="284"/>
        <end position="303"/>
    </location>
</feature>
<dbReference type="InterPro" id="IPR003599">
    <property type="entry name" value="Ig_sub"/>
</dbReference>
<dbReference type="GO" id="GO:0048565">
    <property type="term" value="P:digestive tract development"/>
    <property type="evidence" value="ECO:0007669"/>
    <property type="project" value="Ensembl"/>
</dbReference>
<name>A0A3P8WSR2_CYNSE</name>
<accession>A0A3P8WSR2</accession>
<organism evidence="5 6">
    <name type="scientific">Cynoglossus semilaevis</name>
    <name type="common">Tongue sole</name>
    <dbReference type="NCBI Taxonomy" id="244447"/>
    <lineage>
        <taxon>Eukaryota</taxon>
        <taxon>Metazoa</taxon>
        <taxon>Chordata</taxon>
        <taxon>Craniata</taxon>
        <taxon>Vertebrata</taxon>
        <taxon>Euteleostomi</taxon>
        <taxon>Actinopterygii</taxon>
        <taxon>Neopterygii</taxon>
        <taxon>Teleostei</taxon>
        <taxon>Neoteleostei</taxon>
        <taxon>Acanthomorphata</taxon>
        <taxon>Carangaria</taxon>
        <taxon>Pleuronectiformes</taxon>
        <taxon>Pleuronectoidei</taxon>
        <taxon>Cynoglossidae</taxon>
        <taxon>Cynoglossinae</taxon>
        <taxon>Cynoglossus</taxon>
    </lineage>
</organism>
<evidence type="ECO:0000313" key="5">
    <source>
        <dbReference type="Ensembl" id="ENSCSEP00000029542.1"/>
    </source>
</evidence>
<dbReference type="GO" id="GO:0005881">
    <property type="term" value="C:cytoplasmic microtubule"/>
    <property type="evidence" value="ECO:0007669"/>
    <property type="project" value="InterPro"/>
</dbReference>
<dbReference type="OrthoDB" id="9446970at2759"/>
<evidence type="ECO:0000256" key="1">
    <source>
        <dbReference type="SAM" id="MobiDB-lite"/>
    </source>
</evidence>
<sequence>MVASPLRTLLLVLLAVLTTYAQIEMKRVVGDNATLPCHHQFWVGDDPTLDIEWLFLKRVVITYFAGRVFDPNEAERGRVAFAGEYLKGDASLLISDLTLTDSGEYSCKVKNGAQYHWSTIRLIVLVKPSKPQCWMEGKLLEGGDVKMSCKSADGSDPIHYKWERVLDKGKYVGKLPPLALIDLKNPEIVTLRNLTKDSTGVYKCTATNDVGEESCTVEVKMHYVRGMGVVAGAVVGVSFGVLLIIIIIWLVCRKKEMKKYEEEDAPNEIREDAEAPKAKLVKPNSLSSSRSNSSRSGTSSTQSMVHNMGPRVQRSGVPAVAALKEDCQASTYPQSPPAYTQTVPKTPEPRPTPAITSNSKPSPPPKLSPANLQRMGATPVMIPAQTKAFQTV</sequence>
<proteinExistence type="predicted"/>
<dbReference type="GeneID" id="103395028"/>
<feature type="region of interest" description="Disordered" evidence="1">
    <location>
        <begin position="330"/>
        <end position="378"/>
    </location>
</feature>
<keyword evidence="3" id="KW-0732">Signal</keyword>
<dbReference type="Ensembl" id="ENSCSET00000029943.1">
    <property type="protein sequence ID" value="ENSCSEP00000029542.1"/>
    <property type="gene ID" value="ENSCSEG00000018932.1"/>
</dbReference>
<dbReference type="RefSeq" id="XP_008330783.1">
    <property type="nucleotide sequence ID" value="XM_008332561.3"/>
</dbReference>
<feature type="compositionally biased region" description="Basic and acidic residues" evidence="1">
    <location>
        <begin position="267"/>
        <end position="277"/>
    </location>
</feature>
<keyword evidence="2" id="KW-1133">Transmembrane helix</keyword>
<dbReference type="PANTHER" id="PTHR44783">
    <property type="entry name" value="CXADR-LIKE MEMBRANE PROTEIN"/>
    <property type="match status" value="1"/>
</dbReference>
<dbReference type="InterPro" id="IPR003598">
    <property type="entry name" value="Ig_sub2"/>
</dbReference>
<dbReference type="Pfam" id="PF07686">
    <property type="entry name" value="V-set"/>
    <property type="match status" value="1"/>
</dbReference>
<dbReference type="InterPro" id="IPR013783">
    <property type="entry name" value="Ig-like_fold"/>
</dbReference>
<dbReference type="OMA" id="PSKPQCW"/>